<protein>
    <recommendedName>
        <fullName evidence="2">DUF362 domain-containing protein</fullName>
    </recommendedName>
</protein>
<gene>
    <name evidence="3" type="ORF">SAMN04487977_102427</name>
</gene>
<dbReference type="AlphaFoldDB" id="A0A1H9D4A0"/>
<keyword evidence="1" id="KW-0732">Signal</keyword>
<accession>A0A1H9D4A0</accession>
<reference evidence="3 4" key="1">
    <citation type="submission" date="2016-10" db="EMBL/GenBank/DDBJ databases">
        <authorList>
            <person name="de Groot N.N."/>
        </authorList>
    </citation>
    <scope>NUCLEOTIDE SEQUENCE [LARGE SCALE GENOMIC DNA]</scope>
    <source>
        <strain evidence="3 4">B25</strain>
    </source>
</reference>
<sequence>MKTRRFVFFATLLLVSAISGLFAKPNPKAASYKTHEAAAGDKSAPLVYFIRDISPESLVKVYQATGYKTSGKTGVKVSTGESENSNYLRPTLIKNLVKDELNATIVECNTAYGGNRSNNIDHMKIARDHGFLDVANGFDLQDAEGYMTIPVKGGVCLKENYVGTHFKDYDTYLILSHFKGHAMGGFGGAIKNLSIGFASGMSCKKSGKLNIHSAGRSVTRWTSCPQDEFLESMAEAAKSVCDYMQDGKGIVCVNVMNRLSVDCDCDSNPAEPDMHDIGILASLDPVALDQACVDLVYKAKDSGSLIERIESRNGIHTLDHAEKIGFGSRNYRLVEIK</sequence>
<keyword evidence="4" id="KW-1185">Reference proteome</keyword>
<dbReference type="EMBL" id="FOFU01000002">
    <property type="protein sequence ID" value="SEQ08187.1"/>
    <property type="molecule type" value="Genomic_DNA"/>
</dbReference>
<feature type="signal peptide" evidence="1">
    <location>
        <begin position="1"/>
        <end position="23"/>
    </location>
</feature>
<feature type="chain" id="PRO_5010253058" description="DUF362 domain-containing protein" evidence="1">
    <location>
        <begin position="24"/>
        <end position="337"/>
    </location>
</feature>
<dbReference type="InterPro" id="IPR007160">
    <property type="entry name" value="DUF362"/>
</dbReference>
<name>A0A1H9D4A0_9SPIR</name>
<dbReference type="RefSeq" id="WP_074641616.1">
    <property type="nucleotide sequence ID" value="NZ_FOFU01000002.1"/>
</dbReference>
<evidence type="ECO:0000256" key="1">
    <source>
        <dbReference type="SAM" id="SignalP"/>
    </source>
</evidence>
<feature type="domain" description="DUF362" evidence="2">
    <location>
        <begin position="75"/>
        <end position="294"/>
    </location>
</feature>
<evidence type="ECO:0000313" key="4">
    <source>
        <dbReference type="Proteomes" id="UP000182360"/>
    </source>
</evidence>
<organism evidence="3 4">
    <name type="scientific">Treponema bryantii</name>
    <dbReference type="NCBI Taxonomy" id="163"/>
    <lineage>
        <taxon>Bacteria</taxon>
        <taxon>Pseudomonadati</taxon>
        <taxon>Spirochaetota</taxon>
        <taxon>Spirochaetia</taxon>
        <taxon>Spirochaetales</taxon>
        <taxon>Treponemataceae</taxon>
        <taxon>Treponema</taxon>
    </lineage>
</organism>
<dbReference type="Proteomes" id="UP000182360">
    <property type="component" value="Unassembled WGS sequence"/>
</dbReference>
<proteinExistence type="predicted"/>
<dbReference type="Pfam" id="PF04015">
    <property type="entry name" value="DUF362"/>
    <property type="match status" value="1"/>
</dbReference>
<dbReference type="OrthoDB" id="9781559at2"/>
<evidence type="ECO:0000259" key="2">
    <source>
        <dbReference type="Pfam" id="PF04015"/>
    </source>
</evidence>
<dbReference type="eggNOG" id="COG2768">
    <property type="taxonomic scope" value="Bacteria"/>
</dbReference>
<evidence type="ECO:0000313" key="3">
    <source>
        <dbReference type="EMBL" id="SEQ08187.1"/>
    </source>
</evidence>